<accession>A0AAD7IZ21</accession>
<sequence length="278" mass="30854">MHVSPVLVTIAHPPRRRTDEVRRSPVSRMRCQHPLPLDSTRPRAHHHVPPRILVGTRMPAPSRHPAPAYTPPAHRWRPTPDAGLPSRPPCAPGRPADFSTPATPLLAASKRRFGTATADRRVEHPDYHHESPTSFHPPTLQPLTKTPKLTHLTLDTSPAPPSPSRAARRASAAATTHTVYAARALLERKHEAHAANTIDAARQASREEADATRALPELRRRTQTTLRRYRRRVISPGASAGAYLYRGAHRRQPLHRGRMHRARALAHPSSQNPTPSAQ</sequence>
<feature type="region of interest" description="Disordered" evidence="1">
    <location>
        <begin position="198"/>
        <end position="226"/>
    </location>
</feature>
<dbReference type="EMBL" id="JARKIB010000059">
    <property type="protein sequence ID" value="KAJ7752310.1"/>
    <property type="molecule type" value="Genomic_DNA"/>
</dbReference>
<feature type="region of interest" description="Disordered" evidence="1">
    <location>
        <begin position="151"/>
        <end position="172"/>
    </location>
</feature>
<feature type="compositionally biased region" description="Basic residues" evidence="1">
    <location>
        <begin position="253"/>
        <end position="264"/>
    </location>
</feature>
<feature type="region of interest" description="Disordered" evidence="1">
    <location>
        <begin position="253"/>
        <end position="278"/>
    </location>
</feature>
<feature type="region of interest" description="Disordered" evidence="1">
    <location>
        <begin position="1"/>
        <end position="27"/>
    </location>
</feature>
<keyword evidence="3" id="KW-1185">Reference proteome</keyword>
<feature type="compositionally biased region" description="Basic and acidic residues" evidence="1">
    <location>
        <begin position="204"/>
        <end position="220"/>
    </location>
</feature>
<gene>
    <name evidence="2" type="ORF">B0H16DRAFT_1887255</name>
</gene>
<evidence type="ECO:0000256" key="1">
    <source>
        <dbReference type="SAM" id="MobiDB-lite"/>
    </source>
</evidence>
<dbReference type="AlphaFoldDB" id="A0AAD7IZ21"/>
<evidence type="ECO:0000313" key="2">
    <source>
        <dbReference type="EMBL" id="KAJ7752310.1"/>
    </source>
</evidence>
<evidence type="ECO:0000313" key="3">
    <source>
        <dbReference type="Proteomes" id="UP001215598"/>
    </source>
</evidence>
<proteinExistence type="predicted"/>
<protein>
    <submittedName>
        <fullName evidence="2">Uncharacterized protein</fullName>
    </submittedName>
</protein>
<dbReference type="Proteomes" id="UP001215598">
    <property type="component" value="Unassembled WGS sequence"/>
</dbReference>
<feature type="region of interest" description="Disordered" evidence="1">
    <location>
        <begin position="54"/>
        <end position="101"/>
    </location>
</feature>
<feature type="compositionally biased region" description="Polar residues" evidence="1">
    <location>
        <begin position="268"/>
        <end position="278"/>
    </location>
</feature>
<reference evidence="2" key="1">
    <citation type="submission" date="2023-03" db="EMBL/GenBank/DDBJ databases">
        <title>Massive genome expansion in bonnet fungi (Mycena s.s.) driven by repeated elements and novel gene families across ecological guilds.</title>
        <authorList>
            <consortium name="Lawrence Berkeley National Laboratory"/>
            <person name="Harder C.B."/>
            <person name="Miyauchi S."/>
            <person name="Viragh M."/>
            <person name="Kuo A."/>
            <person name="Thoen E."/>
            <person name="Andreopoulos B."/>
            <person name="Lu D."/>
            <person name="Skrede I."/>
            <person name="Drula E."/>
            <person name="Henrissat B."/>
            <person name="Morin E."/>
            <person name="Kohler A."/>
            <person name="Barry K."/>
            <person name="LaButti K."/>
            <person name="Morin E."/>
            <person name="Salamov A."/>
            <person name="Lipzen A."/>
            <person name="Mereny Z."/>
            <person name="Hegedus B."/>
            <person name="Baldrian P."/>
            <person name="Stursova M."/>
            <person name="Weitz H."/>
            <person name="Taylor A."/>
            <person name="Grigoriev I.V."/>
            <person name="Nagy L.G."/>
            <person name="Martin F."/>
            <person name="Kauserud H."/>
        </authorList>
    </citation>
    <scope>NUCLEOTIDE SEQUENCE</scope>
    <source>
        <strain evidence="2">CBHHK182m</strain>
    </source>
</reference>
<comment type="caution">
    <text evidence="2">The sequence shown here is derived from an EMBL/GenBank/DDBJ whole genome shotgun (WGS) entry which is preliminary data.</text>
</comment>
<name>A0AAD7IZ21_9AGAR</name>
<organism evidence="2 3">
    <name type="scientific">Mycena metata</name>
    <dbReference type="NCBI Taxonomy" id="1033252"/>
    <lineage>
        <taxon>Eukaryota</taxon>
        <taxon>Fungi</taxon>
        <taxon>Dikarya</taxon>
        <taxon>Basidiomycota</taxon>
        <taxon>Agaricomycotina</taxon>
        <taxon>Agaricomycetes</taxon>
        <taxon>Agaricomycetidae</taxon>
        <taxon>Agaricales</taxon>
        <taxon>Marasmiineae</taxon>
        <taxon>Mycenaceae</taxon>
        <taxon>Mycena</taxon>
    </lineage>
</organism>